<dbReference type="GO" id="GO:0055085">
    <property type="term" value="P:transmembrane transport"/>
    <property type="evidence" value="ECO:0007669"/>
    <property type="project" value="InterPro"/>
</dbReference>
<dbReference type="EMBL" id="MZGX01000002">
    <property type="protein sequence ID" value="OPX45829.1"/>
    <property type="molecule type" value="Genomic_DNA"/>
</dbReference>
<evidence type="ECO:0000256" key="5">
    <source>
        <dbReference type="ARBA" id="ARBA00022989"/>
    </source>
</evidence>
<sequence length="321" mass="35801">MDSQLDTGKGLKAASQPGRSFLRSLKSQKWLWLIALPGLAIVFVFNYLPMFGVILAFKNYKPAAGIFGSQWAGFENFKYLFSTRDAWNITYNTLFLNSLFIITGTVGGILIALLVNEVRNKWLVKFYQSSMFLPYFISWVIVSYFVYSLLSYDMGMVNNLLASLGMEPVQWYNEPRLWPAILTIVNLWKGVGYGSVIYLAGIMGIDAELYEAATIDGANKLQQASGITLPLLSPLIITLTLMAIGRIFFADFGLFYNVTLDNGGLYSTTNVIDTYVFRALKFSGDIGMASAAGFYQAFVGFLLVLASNLFVKKINPERALF</sequence>
<dbReference type="PROSITE" id="PS50928">
    <property type="entry name" value="ABC_TM1"/>
    <property type="match status" value="1"/>
</dbReference>
<evidence type="ECO:0000313" key="10">
    <source>
        <dbReference type="Proteomes" id="UP000191554"/>
    </source>
</evidence>
<evidence type="ECO:0000256" key="4">
    <source>
        <dbReference type="ARBA" id="ARBA00022692"/>
    </source>
</evidence>
<evidence type="ECO:0000256" key="6">
    <source>
        <dbReference type="ARBA" id="ARBA00023136"/>
    </source>
</evidence>
<feature type="transmembrane region" description="Helical" evidence="7">
    <location>
        <begin position="136"/>
        <end position="157"/>
    </location>
</feature>
<gene>
    <name evidence="9" type="primary">yteP_1</name>
    <name evidence="9" type="ORF">CLHUN_03020</name>
</gene>
<dbReference type="Pfam" id="PF00528">
    <property type="entry name" value="BPD_transp_1"/>
    <property type="match status" value="1"/>
</dbReference>
<comment type="similarity">
    <text evidence="7">Belongs to the binding-protein-dependent transport system permease family.</text>
</comment>
<feature type="transmembrane region" description="Helical" evidence="7">
    <location>
        <begin position="30"/>
        <end position="57"/>
    </location>
</feature>
<dbReference type="PANTHER" id="PTHR43227:SF11">
    <property type="entry name" value="BLL4140 PROTEIN"/>
    <property type="match status" value="1"/>
</dbReference>
<proteinExistence type="inferred from homology"/>
<keyword evidence="10" id="KW-1185">Reference proteome</keyword>
<keyword evidence="5 7" id="KW-1133">Transmembrane helix</keyword>
<dbReference type="SUPFAM" id="SSF161098">
    <property type="entry name" value="MetI-like"/>
    <property type="match status" value="1"/>
</dbReference>
<dbReference type="Gene3D" id="1.10.3720.10">
    <property type="entry name" value="MetI-like"/>
    <property type="match status" value="1"/>
</dbReference>
<feature type="transmembrane region" description="Helical" evidence="7">
    <location>
        <begin position="229"/>
        <end position="249"/>
    </location>
</feature>
<name>A0A1V4SPL9_RUMHU</name>
<keyword evidence="3" id="KW-1003">Cell membrane</keyword>
<dbReference type="InterPro" id="IPR000515">
    <property type="entry name" value="MetI-like"/>
</dbReference>
<feature type="domain" description="ABC transmembrane type-1" evidence="8">
    <location>
        <begin position="90"/>
        <end position="307"/>
    </location>
</feature>
<reference evidence="9 10" key="1">
    <citation type="submission" date="2017-03" db="EMBL/GenBank/DDBJ databases">
        <title>Genome sequence of Clostridium hungatei DSM 14427.</title>
        <authorList>
            <person name="Poehlein A."/>
            <person name="Daniel R."/>
        </authorList>
    </citation>
    <scope>NUCLEOTIDE SEQUENCE [LARGE SCALE GENOMIC DNA]</scope>
    <source>
        <strain evidence="9 10">DSM 14427</strain>
    </source>
</reference>
<protein>
    <submittedName>
        <fullName evidence="9">Putative multiple-sugar transport system permease YteP</fullName>
    </submittedName>
</protein>
<accession>A0A1V4SPL9</accession>
<dbReference type="GO" id="GO:0005886">
    <property type="term" value="C:plasma membrane"/>
    <property type="evidence" value="ECO:0007669"/>
    <property type="project" value="UniProtKB-SubCell"/>
</dbReference>
<dbReference type="AlphaFoldDB" id="A0A1V4SPL9"/>
<evidence type="ECO:0000256" key="2">
    <source>
        <dbReference type="ARBA" id="ARBA00022448"/>
    </source>
</evidence>
<dbReference type="PANTHER" id="PTHR43227">
    <property type="entry name" value="BLL4140 PROTEIN"/>
    <property type="match status" value="1"/>
</dbReference>
<organism evidence="9 10">
    <name type="scientific">Ruminiclostridium hungatei</name>
    <name type="common">Clostridium hungatei</name>
    <dbReference type="NCBI Taxonomy" id="48256"/>
    <lineage>
        <taxon>Bacteria</taxon>
        <taxon>Bacillati</taxon>
        <taxon>Bacillota</taxon>
        <taxon>Clostridia</taxon>
        <taxon>Eubacteriales</taxon>
        <taxon>Oscillospiraceae</taxon>
        <taxon>Ruminiclostridium</taxon>
    </lineage>
</organism>
<dbReference type="CDD" id="cd06261">
    <property type="entry name" value="TM_PBP2"/>
    <property type="match status" value="1"/>
</dbReference>
<keyword evidence="6 7" id="KW-0472">Membrane</keyword>
<comment type="caution">
    <text evidence="9">The sequence shown here is derived from an EMBL/GenBank/DDBJ whole genome shotgun (WGS) entry which is preliminary data.</text>
</comment>
<keyword evidence="4 7" id="KW-0812">Transmembrane</keyword>
<feature type="transmembrane region" description="Helical" evidence="7">
    <location>
        <begin position="94"/>
        <end position="115"/>
    </location>
</feature>
<evidence type="ECO:0000259" key="8">
    <source>
        <dbReference type="PROSITE" id="PS50928"/>
    </source>
</evidence>
<dbReference type="InterPro" id="IPR035906">
    <property type="entry name" value="MetI-like_sf"/>
</dbReference>
<dbReference type="Proteomes" id="UP000191554">
    <property type="component" value="Unassembled WGS sequence"/>
</dbReference>
<comment type="subcellular location">
    <subcellularLocation>
        <location evidence="1 7">Cell membrane</location>
        <topology evidence="1 7">Multi-pass membrane protein</topology>
    </subcellularLocation>
</comment>
<dbReference type="STRING" id="48256.CLHUN_03020"/>
<evidence type="ECO:0000256" key="3">
    <source>
        <dbReference type="ARBA" id="ARBA00022475"/>
    </source>
</evidence>
<evidence type="ECO:0000256" key="7">
    <source>
        <dbReference type="RuleBase" id="RU363032"/>
    </source>
</evidence>
<keyword evidence="9" id="KW-0762">Sugar transport</keyword>
<dbReference type="InterPro" id="IPR050809">
    <property type="entry name" value="UgpAE/MalFG_permease"/>
</dbReference>
<keyword evidence="2 7" id="KW-0813">Transport</keyword>
<feature type="transmembrane region" description="Helical" evidence="7">
    <location>
        <begin position="286"/>
        <end position="311"/>
    </location>
</feature>
<evidence type="ECO:0000313" key="9">
    <source>
        <dbReference type="EMBL" id="OPX45829.1"/>
    </source>
</evidence>
<evidence type="ECO:0000256" key="1">
    <source>
        <dbReference type="ARBA" id="ARBA00004651"/>
    </source>
</evidence>